<evidence type="ECO:0000256" key="2">
    <source>
        <dbReference type="ARBA" id="ARBA00022695"/>
    </source>
</evidence>
<dbReference type="Pfam" id="PF01467">
    <property type="entry name" value="CTP_transf_like"/>
    <property type="match status" value="1"/>
</dbReference>
<dbReference type="InterPro" id="IPR004821">
    <property type="entry name" value="Cyt_trans-like"/>
</dbReference>
<dbReference type="SUPFAM" id="SSF52374">
    <property type="entry name" value="Nucleotidylyl transferase"/>
    <property type="match status" value="1"/>
</dbReference>
<dbReference type="NCBIfam" id="TIGR00125">
    <property type="entry name" value="cyt_tran_rel"/>
    <property type="match status" value="1"/>
</dbReference>
<reference evidence="4" key="1">
    <citation type="submission" date="2020-05" db="EMBL/GenBank/DDBJ databases">
        <authorList>
            <person name="Chiriac C."/>
            <person name="Salcher M."/>
            <person name="Ghai R."/>
            <person name="Kavagutti S V."/>
        </authorList>
    </citation>
    <scope>NUCLEOTIDE SEQUENCE</scope>
</reference>
<organism evidence="4">
    <name type="scientific">uncultured Caudovirales phage</name>
    <dbReference type="NCBI Taxonomy" id="2100421"/>
    <lineage>
        <taxon>Viruses</taxon>
        <taxon>Duplodnaviria</taxon>
        <taxon>Heunggongvirae</taxon>
        <taxon>Uroviricota</taxon>
        <taxon>Caudoviricetes</taxon>
        <taxon>Peduoviridae</taxon>
        <taxon>Maltschvirus</taxon>
        <taxon>Maltschvirus maltsch</taxon>
    </lineage>
</organism>
<proteinExistence type="predicted"/>
<evidence type="ECO:0000313" key="4">
    <source>
        <dbReference type="EMBL" id="CAB5218619.1"/>
    </source>
</evidence>
<protein>
    <submittedName>
        <fullName evidence="4">TagD Cytidylyltransferase</fullName>
    </submittedName>
</protein>
<keyword evidence="2 4" id="KW-0548">Nucleotidyltransferase</keyword>
<dbReference type="PANTHER" id="PTHR43793:SF1">
    <property type="entry name" value="FAD SYNTHASE"/>
    <property type="match status" value="1"/>
</dbReference>
<dbReference type="GO" id="GO:0016779">
    <property type="term" value="F:nucleotidyltransferase activity"/>
    <property type="evidence" value="ECO:0007669"/>
    <property type="project" value="UniProtKB-KW"/>
</dbReference>
<dbReference type="InterPro" id="IPR014729">
    <property type="entry name" value="Rossmann-like_a/b/a_fold"/>
</dbReference>
<evidence type="ECO:0000256" key="1">
    <source>
        <dbReference type="ARBA" id="ARBA00022679"/>
    </source>
</evidence>
<dbReference type="InterPro" id="IPR050385">
    <property type="entry name" value="Archaeal_FAD_synthase"/>
</dbReference>
<gene>
    <name evidence="4" type="ORF">UFOVP219_41</name>
</gene>
<feature type="domain" description="Cytidyltransferase-like" evidence="3">
    <location>
        <begin position="6"/>
        <end position="140"/>
    </location>
</feature>
<sequence>MGQIVYTGGTFDLFHSGHANFLGLCRKLAGEGGRVVVSLNTDEFIEAYKGKPPIMSFEERKAVLKACRFVDQVVANTGGADSKPAILTVMPDWVVIGDDWAKRDYYAQMQFTQEWLDGLEIGLAYLPYKQGISTTDLKKRIVANQVK</sequence>
<name>A0A6J7WKN7_9CAUD</name>
<dbReference type="PANTHER" id="PTHR43793">
    <property type="entry name" value="FAD SYNTHASE"/>
    <property type="match status" value="1"/>
</dbReference>
<keyword evidence="1 4" id="KW-0808">Transferase</keyword>
<accession>A0A6J7WKN7</accession>
<dbReference type="EMBL" id="LR798260">
    <property type="protein sequence ID" value="CAB5218619.1"/>
    <property type="molecule type" value="Genomic_DNA"/>
</dbReference>
<dbReference type="Gene3D" id="3.40.50.620">
    <property type="entry name" value="HUPs"/>
    <property type="match status" value="1"/>
</dbReference>
<evidence type="ECO:0000259" key="3">
    <source>
        <dbReference type="Pfam" id="PF01467"/>
    </source>
</evidence>